<dbReference type="EMBL" id="LGUG01000002">
    <property type="protein sequence ID" value="KON99273.1"/>
    <property type="molecule type" value="Genomic_DNA"/>
</dbReference>
<dbReference type="PATRIC" id="fig|47500.9.peg.822"/>
<feature type="domain" description="DUF3600" evidence="3">
    <location>
        <begin position="60"/>
        <end position="155"/>
    </location>
</feature>
<keyword evidence="2" id="KW-0472">Membrane</keyword>
<keyword evidence="2" id="KW-0812">Transmembrane</keyword>
<feature type="coiled-coil region" evidence="1">
    <location>
        <begin position="76"/>
        <end position="103"/>
    </location>
</feature>
<evidence type="ECO:0000256" key="2">
    <source>
        <dbReference type="SAM" id="Phobius"/>
    </source>
</evidence>
<keyword evidence="5" id="KW-1185">Reference proteome</keyword>
<feature type="domain" description="DUF3600" evidence="3">
    <location>
        <begin position="157"/>
        <end position="234"/>
    </location>
</feature>
<sequence length="239" mass="27337">MRSFPHIGKIREVTASLELKEKIMDERTHTQGGRQMKKRMVAGIVAASLLVPTGAFAAYSYIADTIYGSKEQVIQAGGTQQAYEELESKLQSAKQQLSEKEFTTFMTLLEKIGHYNLKIADSEGVLHPERLSAEEQKEYTQLTTSLQPFFTKLNGGTLDTDESFQEKLEKAKSVLSKEEFVQFEGLLKDMMYYTSKMTDKDGVLHPERLSDKERKNYELHQEVIQPYFDKLNKAMDETK</sequence>
<dbReference type="Gene3D" id="1.10.3950.10">
    <property type="entry name" value="putative ecf-type sigma factor negative effector from bacillus cereus"/>
    <property type="match status" value="2"/>
</dbReference>
<comment type="caution">
    <text evidence="4">The sequence shown here is derived from an EMBL/GenBank/DDBJ whole genome shotgun (WGS) entry which is preliminary data.</text>
</comment>
<protein>
    <recommendedName>
        <fullName evidence="3">DUF3600 domain-containing protein</fullName>
    </recommendedName>
</protein>
<name>A0A0M0HAZ6_ANEMI</name>
<dbReference type="InterPro" id="IPR038267">
    <property type="entry name" value="ECF_sigma_eff"/>
</dbReference>
<evidence type="ECO:0000256" key="1">
    <source>
        <dbReference type="SAM" id="Coils"/>
    </source>
</evidence>
<reference evidence="4 5" key="1">
    <citation type="submission" date="2015-07" db="EMBL/GenBank/DDBJ databases">
        <title>Fjat-14205 dsm 2895.</title>
        <authorList>
            <person name="Liu B."/>
            <person name="Wang J."/>
            <person name="Zhu Y."/>
            <person name="Liu G."/>
            <person name="Chen Q."/>
            <person name="Chen Z."/>
            <person name="Lan J."/>
            <person name="Che J."/>
            <person name="Ge C."/>
            <person name="Shi H."/>
            <person name="Pan Z."/>
            <person name="Liu X."/>
        </authorList>
    </citation>
    <scope>NUCLEOTIDE SEQUENCE [LARGE SCALE GENOMIC DNA]</scope>
    <source>
        <strain evidence="4 5">DSM 2895</strain>
    </source>
</reference>
<accession>A0A0M0HAZ6</accession>
<proteinExistence type="predicted"/>
<keyword evidence="1" id="KW-0175">Coiled coil</keyword>
<organism evidence="4 5">
    <name type="scientific">Aneurinibacillus migulanus</name>
    <name type="common">Bacillus migulanus</name>
    <dbReference type="NCBI Taxonomy" id="47500"/>
    <lineage>
        <taxon>Bacteria</taxon>
        <taxon>Bacillati</taxon>
        <taxon>Bacillota</taxon>
        <taxon>Bacilli</taxon>
        <taxon>Bacillales</taxon>
        <taxon>Paenibacillaceae</taxon>
        <taxon>Aneurinibacillus group</taxon>
        <taxon>Aneurinibacillus</taxon>
    </lineage>
</organism>
<evidence type="ECO:0000313" key="5">
    <source>
        <dbReference type="Proteomes" id="UP000037269"/>
    </source>
</evidence>
<feature type="transmembrane region" description="Helical" evidence="2">
    <location>
        <begin position="41"/>
        <end position="62"/>
    </location>
</feature>
<gene>
    <name evidence="4" type="ORF">AF333_00615</name>
</gene>
<dbReference type="Proteomes" id="UP000037269">
    <property type="component" value="Unassembled WGS sequence"/>
</dbReference>
<evidence type="ECO:0000259" key="3">
    <source>
        <dbReference type="Pfam" id="PF12207"/>
    </source>
</evidence>
<evidence type="ECO:0000313" key="4">
    <source>
        <dbReference type="EMBL" id="KON99273.1"/>
    </source>
</evidence>
<dbReference type="InterPro" id="IPR022019">
    <property type="entry name" value="DUF3600"/>
</dbReference>
<dbReference type="Pfam" id="PF12207">
    <property type="entry name" value="DUF3600"/>
    <property type="match status" value="2"/>
</dbReference>
<dbReference type="AlphaFoldDB" id="A0A0M0HAZ6"/>
<keyword evidence="2" id="KW-1133">Transmembrane helix</keyword>